<name>A0A0F8ZZW0_9ZZZZ</name>
<sequence length="78" mass="9158">MSKFYSRFGKACRYKFLDKVMIKNRTDNNVYYVINAKWIGNSTGFWEVFLETKYGIIKTSVLRSSCLKKVKLSVTTLK</sequence>
<gene>
    <name evidence="1" type="ORF">LCGC14_2973760</name>
</gene>
<accession>A0A0F8ZZW0</accession>
<dbReference type="EMBL" id="LAZR01060536">
    <property type="protein sequence ID" value="KKK65476.1"/>
    <property type="molecule type" value="Genomic_DNA"/>
</dbReference>
<feature type="non-terminal residue" evidence="1">
    <location>
        <position position="78"/>
    </location>
</feature>
<reference evidence="1" key="1">
    <citation type="journal article" date="2015" name="Nature">
        <title>Complex archaea that bridge the gap between prokaryotes and eukaryotes.</title>
        <authorList>
            <person name="Spang A."/>
            <person name="Saw J.H."/>
            <person name="Jorgensen S.L."/>
            <person name="Zaremba-Niedzwiedzka K."/>
            <person name="Martijn J."/>
            <person name="Lind A.E."/>
            <person name="van Eijk R."/>
            <person name="Schleper C."/>
            <person name="Guy L."/>
            <person name="Ettema T.J."/>
        </authorList>
    </citation>
    <scope>NUCLEOTIDE SEQUENCE</scope>
</reference>
<evidence type="ECO:0000313" key="1">
    <source>
        <dbReference type="EMBL" id="KKK65476.1"/>
    </source>
</evidence>
<protein>
    <submittedName>
        <fullName evidence="1">Uncharacterized protein</fullName>
    </submittedName>
</protein>
<comment type="caution">
    <text evidence="1">The sequence shown here is derived from an EMBL/GenBank/DDBJ whole genome shotgun (WGS) entry which is preliminary data.</text>
</comment>
<organism evidence="1">
    <name type="scientific">marine sediment metagenome</name>
    <dbReference type="NCBI Taxonomy" id="412755"/>
    <lineage>
        <taxon>unclassified sequences</taxon>
        <taxon>metagenomes</taxon>
        <taxon>ecological metagenomes</taxon>
    </lineage>
</organism>
<proteinExistence type="predicted"/>
<dbReference type="AlphaFoldDB" id="A0A0F8ZZW0"/>